<feature type="signal peptide" evidence="8">
    <location>
        <begin position="1"/>
        <end position="16"/>
    </location>
</feature>
<reference evidence="10 11" key="1">
    <citation type="submission" date="2019-06" db="EMBL/GenBank/DDBJ databases">
        <title>Draft genome sequence of the filamentous fungus Phialemoniopsis curvata isolated from diesel fuel.</title>
        <authorList>
            <person name="Varaljay V.A."/>
            <person name="Lyon W.J."/>
            <person name="Crouch A.L."/>
            <person name="Drake C.E."/>
            <person name="Hollomon J.M."/>
            <person name="Nadeau L.J."/>
            <person name="Nunn H.S."/>
            <person name="Stevenson B.S."/>
            <person name="Bojanowski C.L."/>
            <person name="Crookes-Goodson W.J."/>
        </authorList>
    </citation>
    <scope>NUCLEOTIDE SEQUENCE [LARGE SCALE GENOMIC DNA]</scope>
    <source>
        <strain evidence="10 11">D216</strain>
    </source>
</reference>
<dbReference type="RefSeq" id="XP_030989366.1">
    <property type="nucleotide sequence ID" value="XM_031133294.1"/>
</dbReference>
<evidence type="ECO:0000256" key="3">
    <source>
        <dbReference type="ARBA" id="ARBA00011245"/>
    </source>
</evidence>
<dbReference type="FunCoup" id="A0A507AEF6">
    <property type="interactions" value="111"/>
</dbReference>
<dbReference type="SMART" id="SM00737">
    <property type="entry name" value="ML"/>
    <property type="match status" value="1"/>
</dbReference>
<comment type="function">
    <text evidence="1">Catalyzes the intermembrane transfer of phosphatidylglycerol and phosphatidylinositol.</text>
</comment>
<comment type="subunit">
    <text evidence="3">Monomer.</text>
</comment>
<dbReference type="EMBL" id="SKBQ01000088">
    <property type="protein sequence ID" value="TPX07655.1"/>
    <property type="molecule type" value="Genomic_DNA"/>
</dbReference>
<dbReference type="AlphaFoldDB" id="A0A507AEF6"/>
<protein>
    <recommendedName>
        <fullName evidence="4">Phosphatidylglycerol/phosphatidylinositol transfer protein</fullName>
    </recommendedName>
</protein>
<keyword evidence="5" id="KW-0813">Transport</keyword>
<dbReference type="Pfam" id="PF02221">
    <property type="entry name" value="E1_DerP2_DerF2"/>
    <property type="match status" value="1"/>
</dbReference>
<proteinExistence type="inferred from homology"/>
<dbReference type="Proteomes" id="UP000319257">
    <property type="component" value="Unassembled WGS sequence"/>
</dbReference>
<feature type="chain" id="PRO_5021385705" description="Phosphatidylglycerol/phosphatidylinositol transfer protein" evidence="8">
    <location>
        <begin position="17"/>
        <end position="206"/>
    </location>
</feature>
<dbReference type="GeneID" id="41978100"/>
<accession>A0A507AEF6</accession>
<dbReference type="CDD" id="cd00917">
    <property type="entry name" value="PG-PI_TP"/>
    <property type="match status" value="1"/>
</dbReference>
<dbReference type="InterPro" id="IPR039670">
    <property type="entry name" value="NPC2-like"/>
</dbReference>
<dbReference type="GO" id="GO:0032934">
    <property type="term" value="F:sterol binding"/>
    <property type="evidence" value="ECO:0007669"/>
    <property type="project" value="InterPro"/>
</dbReference>
<evidence type="ECO:0000256" key="8">
    <source>
        <dbReference type="SAM" id="SignalP"/>
    </source>
</evidence>
<dbReference type="InterPro" id="IPR033917">
    <property type="entry name" value="ML_PG-PI_TP"/>
</dbReference>
<evidence type="ECO:0000256" key="5">
    <source>
        <dbReference type="ARBA" id="ARBA00022448"/>
    </source>
</evidence>
<dbReference type="PANTHER" id="PTHR11306">
    <property type="entry name" value="NIEMANN PICK TYPE C2 PROTEIN NPC2-RELATED"/>
    <property type="match status" value="1"/>
</dbReference>
<dbReference type="STRING" id="1093900.A0A507AEF6"/>
<feature type="domain" description="MD-2-related lipid-recognition" evidence="9">
    <location>
        <begin position="39"/>
        <end position="188"/>
    </location>
</feature>
<dbReference type="SUPFAM" id="SSF81296">
    <property type="entry name" value="E set domains"/>
    <property type="match status" value="1"/>
</dbReference>
<dbReference type="Gene3D" id="2.60.40.770">
    <property type="match status" value="1"/>
</dbReference>
<dbReference type="GO" id="GO:0032366">
    <property type="term" value="P:intracellular sterol transport"/>
    <property type="evidence" value="ECO:0007669"/>
    <property type="project" value="InterPro"/>
</dbReference>
<evidence type="ECO:0000256" key="1">
    <source>
        <dbReference type="ARBA" id="ARBA00002053"/>
    </source>
</evidence>
<dbReference type="InterPro" id="IPR014756">
    <property type="entry name" value="Ig_E-set"/>
</dbReference>
<keyword evidence="7" id="KW-0445">Lipid transport</keyword>
<evidence type="ECO:0000259" key="9">
    <source>
        <dbReference type="SMART" id="SM00737"/>
    </source>
</evidence>
<dbReference type="OrthoDB" id="6409159at2759"/>
<dbReference type="InterPro" id="IPR003172">
    <property type="entry name" value="ML_dom"/>
</dbReference>
<dbReference type="PANTHER" id="PTHR11306:SF0">
    <property type="entry name" value="PHOSPHATIDYLGLYCEROL_PHOSPHATIDYLINOSITOL TRANSFER PROTEIN"/>
    <property type="match status" value="1"/>
</dbReference>
<name>A0A507AEF6_9PEZI</name>
<gene>
    <name evidence="10" type="ORF">E0L32_010653</name>
</gene>
<evidence type="ECO:0000256" key="4">
    <source>
        <dbReference type="ARBA" id="ARBA00016056"/>
    </source>
</evidence>
<evidence type="ECO:0000313" key="11">
    <source>
        <dbReference type="Proteomes" id="UP000319257"/>
    </source>
</evidence>
<evidence type="ECO:0000256" key="2">
    <source>
        <dbReference type="ARBA" id="ARBA00006370"/>
    </source>
</evidence>
<comment type="caution">
    <text evidence="10">The sequence shown here is derived from an EMBL/GenBank/DDBJ whole genome shotgun (WGS) entry which is preliminary data.</text>
</comment>
<organism evidence="10 11">
    <name type="scientific">Thyridium curvatum</name>
    <dbReference type="NCBI Taxonomy" id="1093900"/>
    <lineage>
        <taxon>Eukaryota</taxon>
        <taxon>Fungi</taxon>
        <taxon>Dikarya</taxon>
        <taxon>Ascomycota</taxon>
        <taxon>Pezizomycotina</taxon>
        <taxon>Sordariomycetes</taxon>
        <taxon>Sordariomycetidae</taxon>
        <taxon>Thyridiales</taxon>
        <taxon>Thyridiaceae</taxon>
        <taxon>Thyridium</taxon>
    </lineage>
</organism>
<evidence type="ECO:0000256" key="7">
    <source>
        <dbReference type="ARBA" id="ARBA00023055"/>
    </source>
</evidence>
<evidence type="ECO:0000256" key="6">
    <source>
        <dbReference type="ARBA" id="ARBA00022729"/>
    </source>
</evidence>
<keyword evidence="6 8" id="KW-0732">Signal</keyword>
<dbReference type="InParanoid" id="A0A507AEF6"/>
<evidence type="ECO:0000313" key="10">
    <source>
        <dbReference type="EMBL" id="TPX07655.1"/>
    </source>
</evidence>
<comment type="similarity">
    <text evidence="2">Belongs to the NPC2 family.</text>
</comment>
<sequence>MKYGIAIAALLSTAQGLSFFGNDAVTANEDLKVPGDSPLELCDKDHSDDLVDITRVDLLPNPPEAYVSPLGILDRVRSYVDIDTNLSLLESSGADLVIKATGTVFETIEEGAYVNLSVKYGLIRLISTTADLCEQIQNVDLKCPIEKGILSITKSVELPKEIPPGKYTVLADVYDKDDKPITCLTAQVVFGRKDKSAKSTPLEIEL</sequence>
<keyword evidence="11" id="KW-1185">Reference proteome</keyword>